<gene>
    <name evidence="2" type="ORF">SDC9_160529</name>
</gene>
<evidence type="ECO:0000313" key="2">
    <source>
        <dbReference type="EMBL" id="MPN13209.1"/>
    </source>
</evidence>
<dbReference type="AlphaFoldDB" id="A0A645FIN2"/>
<accession>A0A645FIN2</accession>
<feature type="compositionally biased region" description="Basic and acidic residues" evidence="1">
    <location>
        <begin position="1"/>
        <end position="10"/>
    </location>
</feature>
<proteinExistence type="predicted"/>
<feature type="region of interest" description="Disordered" evidence="1">
    <location>
        <begin position="1"/>
        <end position="20"/>
    </location>
</feature>
<protein>
    <submittedName>
        <fullName evidence="2">Uncharacterized protein</fullName>
    </submittedName>
</protein>
<organism evidence="2">
    <name type="scientific">bioreactor metagenome</name>
    <dbReference type="NCBI Taxonomy" id="1076179"/>
    <lineage>
        <taxon>unclassified sequences</taxon>
        <taxon>metagenomes</taxon>
        <taxon>ecological metagenomes</taxon>
    </lineage>
</organism>
<sequence length="65" mass="7372">MHSVQDDGKLHKAARYRGNGRALHTHAREAQMAVNQNIVADEVDQNSRDAGLHWQNSLPRFPQRA</sequence>
<comment type="caution">
    <text evidence="2">The sequence shown here is derived from an EMBL/GenBank/DDBJ whole genome shotgun (WGS) entry which is preliminary data.</text>
</comment>
<name>A0A645FIN2_9ZZZZ</name>
<evidence type="ECO:0000256" key="1">
    <source>
        <dbReference type="SAM" id="MobiDB-lite"/>
    </source>
</evidence>
<reference evidence="2" key="1">
    <citation type="submission" date="2019-08" db="EMBL/GenBank/DDBJ databases">
        <authorList>
            <person name="Kucharzyk K."/>
            <person name="Murdoch R.W."/>
            <person name="Higgins S."/>
            <person name="Loffler F."/>
        </authorList>
    </citation>
    <scope>NUCLEOTIDE SEQUENCE</scope>
</reference>
<dbReference type="EMBL" id="VSSQ01059686">
    <property type="protein sequence ID" value="MPN13209.1"/>
    <property type="molecule type" value="Genomic_DNA"/>
</dbReference>